<evidence type="ECO:0000256" key="4">
    <source>
        <dbReference type="ARBA" id="ARBA00021095"/>
    </source>
</evidence>
<feature type="transmembrane region" description="Helical" evidence="16">
    <location>
        <begin position="6"/>
        <end position="31"/>
    </location>
</feature>
<evidence type="ECO:0000256" key="12">
    <source>
        <dbReference type="ARBA" id="ARBA00023128"/>
    </source>
</evidence>
<dbReference type="EMBL" id="KX087303">
    <property type="protein sequence ID" value="ARH54426.1"/>
    <property type="molecule type" value="Genomic_DNA"/>
</dbReference>
<evidence type="ECO:0000256" key="9">
    <source>
        <dbReference type="ARBA" id="ARBA00022982"/>
    </source>
</evidence>
<keyword evidence="6" id="KW-0679">Respiratory chain</keyword>
<feature type="transmembrane region" description="Helical" evidence="16">
    <location>
        <begin position="76"/>
        <end position="96"/>
    </location>
</feature>
<keyword evidence="9" id="KW-0249">Electron transport</keyword>
<comment type="similarity">
    <text evidence="2">Belongs to the complex I subunit 6 family.</text>
</comment>
<feature type="transmembrane region" description="Helical" evidence="16">
    <location>
        <begin position="117"/>
        <end position="141"/>
    </location>
</feature>
<evidence type="ECO:0000256" key="2">
    <source>
        <dbReference type="ARBA" id="ARBA00005698"/>
    </source>
</evidence>
<dbReference type="EC" id="7.1.1.2" evidence="3"/>
<name>A0A343C333_9COLE</name>
<protein>
    <recommendedName>
        <fullName evidence="4">NADH-ubiquinone oxidoreductase chain 6</fullName>
        <ecNumber evidence="3">7.1.1.2</ecNumber>
    </recommendedName>
    <alternativeName>
        <fullName evidence="14">NADH dehydrogenase subunit 6</fullName>
    </alternativeName>
</protein>
<evidence type="ECO:0000313" key="17">
    <source>
        <dbReference type="EMBL" id="ARH54426.1"/>
    </source>
</evidence>
<gene>
    <name evidence="17" type="primary">nad6</name>
</gene>
<sequence>MSGFMLISFMFIMMTHPLTMVILLICMSLMISLITGFMLNTFWFSYMLFLVMVGGMLVVFIYMTSVASNEKFLIKYNLFISIFIFFIFSLFIYMFFKNYSMSTDLSLYSYQYMFNKFVMIPFCAVVMLMIIYLLITLIAVVKITQLNLGPLRQKY</sequence>
<dbReference type="AlphaFoldDB" id="A0A343C333"/>
<evidence type="ECO:0000256" key="10">
    <source>
        <dbReference type="ARBA" id="ARBA00022989"/>
    </source>
</evidence>
<accession>A0A343C333</accession>
<keyword evidence="11" id="KW-0520">NAD</keyword>
<keyword evidence="13 16" id="KW-0472">Membrane</keyword>
<keyword evidence="12 17" id="KW-0496">Mitochondrion</keyword>
<comment type="subcellular location">
    <subcellularLocation>
        <location evidence="1">Mitochondrion membrane</location>
        <topology evidence="1">Multi-pass membrane protein</topology>
    </subcellularLocation>
</comment>
<reference evidence="17" key="1">
    <citation type="submission" date="2016-04" db="EMBL/GenBank/DDBJ databases">
        <title>Mitochondria of beetle species.</title>
        <authorList>
            <person name="Hunter A."/>
            <person name="Moriniere J."/>
            <person name="Tang P."/>
            <person name="Linard B."/>
            <person name="Crampton-Platt A."/>
            <person name="Vogler A.P."/>
        </authorList>
    </citation>
    <scope>NUCLEOTIDE SEQUENCE</scope>
</reference>
<feature type="transmembrane region" description="Helical" evidence="16">
    <location>
        <begin position="43"/>
        <end position="64"/>
    </location>
</feature>
<evidence type="ECO:0000256" key="14">
    <source>
        <dbReference type="ARBA" id="ARBA00031019"/>
    </source>
</evidence>
<organism evidence="17">
    <name type="scientific">Lasioderma redtenbacheri</name>
    <dbReference type="NCBI Taxonomy" id="1587376"/>
    <lineage>
        <taxon>Eukaryota</taxon>
        <taxon>Metazoa</taxon>
        <taxon>Ecdysozoa</taxon>
        <taxon>Arthropoda</taxon>
        <taxon>Hexapoda</taxon>
        <taxon>Insecta</taxon>
        <taxon>Pterygota</taxon>
        <taxon>Neoptera</taxon>
        <taxon>Endopterygota</taxon>
        <taxon>Coleoptera</taxon>
        <taxon>Polyphaga</taxon>
        <taxon>Bostrichiformia</taxon>
        <taxon>Ptinidae</taxon>
        <taxon>Xyletininae</taxon>
        <taxon>Lasioderma</taxon>
    </lineage>
</organism>
<evidence type="ECO:0000256" key="5">
    <source>
        <dbReference type="ARBA" id="ARBA00022448"/>
    </source>
</evidence>
<evidence type="ECO:0000256" key="13">
    <source>
        <dbReference type="ARBA" id="ARBA00023136"/>
    </source>
</evidence>
<evidence type="ECO:0000256" key="7">
    <source>
        <dbReference type="ARBA" id="ARBA00022692"/>
    </source>
</evidence>
<evidence type="ECO:0000256" key="6">
    <source>
        <dbReference type="ARBA" id="ARBA00022660"/>
    </source>
</evidence>
<dbReference type="PANTHER" id="PTHR11435:SF1">
    <property type="entry name" value="NADH-UBIQUINONE OXIDOREDUCTASE CHAIN 6"/>
    <property type="match status" value="1"/>
</dbReference>
<evidence type="ECO:0000256" key="15">
    <source>
        <dbReference type="ARBA" id="ARBA00049551"/>
    </source>
</evidence>
<keyword evidence="10 16" id="KW-1133">Transmembrane helix</keyword>
<evidence type="ECO:0000256" key="16">
    <source>
        <dbReference type="SAM" id="Phobius"/>
    </source>
</evidence>
<evidence type="ECO:0000256" key="8">
    <source>
        <dbReference type="ARBA" id="ARBA00022967"/>
    </source>
</evidence>
<keyword evidence="7 16" id="KW-0812">Transmembrane</keyword>
<comment type="catalytic activity">
    <reaction evidence="15">
        <text>a ubiquinone + NADH + 5 H(+)(in) = a ubiquinol + NAD(+) + 4 H(+)(out)</text>
        <dbReference type="Rhea" id="RHEA:29091"/>
        <dbReference type="Rhea" id="RHEA-COMP:9565"/>
        <dbReference type="Rhea" id="RHEA-COMP:9566"/>
        <dbReference type="ChEBI" id="CHEBI:15378"/>
        <dbReference type="ChEBI" id="CHEBI:16389"/>
        <dbReference type="ChEBI" id="CHEBI:17976"/>
        <dbReference type="ChEBI" id="CHEBI:57540"/>
        <dbReference type="ChEBI" id="CHEBI:57945"/>
        <dbReference type="EC" id="7.1.1.2"/>
    </reaction>
</comment>
<proteinExistence type="inferred from homology"/>
<dbReference type="GO" id="GO:0008137">
    <property type="term" value="F:NADH dehydrogenase (ubiquinone) activity"/>
    <property type="evidence" value="ECO:0007669"/>
    <property type="project" value="UniProtKB-EC"/>
</dbReference>
<keyword evidence="5" id="KW-0813">Transport</keyword>
<dbReference type="InterPro" id="IPR050269">
    <property type="entry name" value="ComplexI_Subunit6"/>
</dbReference>
<geneLocation type="mitochondrion" evidence="17"/>
<dbReference type="GO" id="GO:0031966">
    <property type="term" value="C:mitochondrial membrane"/>
    <property type="evidence" value="ECO:0007669"/>
    <property type="project" value="UniProtKB-SubCell"/>
</dbReference>
<keyword evidence="8" id="KW-1278">Translocase</keyword>
<evidence type="ECO:0000256" key="11">
    <source>
        <dbReference type="ARBA" id="ARBA00023027"/>
    </source>
</evidence>
<dbReference type="PANTHER" id="PTHR11435">
    <property type="entry name" value="NADH UBIQUINONE OXIDOREDUCTASE SUBUNIT ND6"/>
    <property type="match status" value="1"/>
</dbReference>
<evidence type="ECO:0000256" key="3">
    <source>
        <dbReference type="ARBA" id="ARBA00012944"/>
    </source>
</evidence>
<evidence type="ECO:0000256" key="1">
    <source>
        <dbReference type="ARBA" id="ARBA00004225"/>
    </source>
</evidence>